<keyword evidence="9 17" id="KW-0547">Nucleotide-binding</keyword>
<feature type="signal peptide" evidence="20">
    <location>
        <begin position="1"/>
        <end position="28"/>
    </location>
</feature>
<dbReference type="PANTHER" id="PTHR45974">
    <property type="entry name" value="RECEPTOR-LIKE PROTEIN 55"/>
    <property type="match status" value="1"/>
</dbReference>
<dbReference type="SMART" id="SM00369">
    <property type="entry name" value="LRR_TYP"/>
    <property type="match status" value="3"/>
</dbReference>
<keyword evidence="6 19" id="KW-0812">Transmembrane</keyword>
<evidence type="ECO:0000256" key="12">
    <source>
        <dbReference type="ARBA" id="ARBA00022989"/>
    </source>
</evidence>
<dbReference type="Pfam" id="PF00560">
    <property type="entry name" value="LRR_1"/>
    <property type="match status" value="5"/>
</dbReference>
<dbReference type="FunFam" id="3.30.200.20:FF:000039">
    <property type="entry name" value="receptor-like protein kinase FERONIA"/>
    <property type="match status" value="1"/>
</dbReference>
<evidence type="ECO:0000256" key="17">
    <source>
        <dbReference type="PROSITE-ProRule" id="PRU10141"/>
    </source>
</evidence>
<keyword evidence="12 19" id="KW-1133">Transmembrane helix</keyword>
<sequence>MKLSRWWRWCHSWALVLCAILRHRVVDSATNQDDVNGLLALQDAWNAQNILQWTGNDPCGLQWPHIVCNDANPRRVIFLAVSGLSLTGTLPEDVGLLTALETLDLSQNELTGKLPPQLGKLVNLHNLRLQSNKFTGSIPPELGNLEQLQYMYLTSNRLQGPIPHEIGRLKNLYWFDIAGNGLQGELPYSSDGKNQMNVGLDNLTATRHFHFNNNSLEGSIPSAICHPDMALIHMLFDSNQMSGVIPDGIEQCLNLTILKLDHNKFSGTVPASVGKLVNLTELHLNSNQLTGELPDLTNLTKLNVLGLSDNQYAPSEFPAWMTSLVSLTDMQMDRANLEGPVPKTFFELPSLAAVNFDNNEVNGTLDLSTSKPSLLFLSLRNNNIGSTSLGNFDQELHLEGNPVCNTSAFANSQVCTQVPAALSQSYQSSTNCTNQCSMNSIPNPIDCSCAIPYKCHFTYRAPSFTTLSDRNHLKVFVNTVATNLNMSEMQIMVPEAFFNDQNQLFVSAWLFPNGTEIWIPEDVVRISSAAGNIFPPMFGPPMFQAEPYPFEWPTSTRGSGLNTGAKIGIGVGAVVIGLIVLGACIFAFVQKYHADKARSSRETYPASWGSGKTDSGGGLKLKGARWFSFAELKKATNNFNESNEIGSGGYGKVYRGELVTKEKIAIKRAEQRSMQGAVEFKNEIELLSRVHHRNVGGLVGFCFEQGEQMLIYDYMENGTLRDALYGYSGIKLDWRQRLHIALGTAQGLAYLHDLASPPIIHRDIKSSNILLDGKLNAKVADFGLSKIGPNDGKTHVTTQVKGTVGYLDPEYYLTQQLTEKSDVYSYGVVLLEMLTARQPIEHGTYIVREVKALLDKGGIAALRSILDPKLQHESMLEVQKFVKIAMHCTEESALCRPTMSEVVKEFEEFNAQELAEGGSTRSSKMFDGRTSMNKRQLSDSDYTAYSSKNSSRDSSFHDSAGFA</sequence>
<organism evidence="22 23">
    <name type="scientific">Adiantum capillus-veneris</name>
    <name type="common">Maidenhair fern</name>
    <dbReference type="NCBI Taxonomy" id="13818"/>
    <lineage>
        <taxon>Eukaryota</taxon>
        <taxon>Viridiplantae</taxon>
        <taxon>Streptophyta</taxon>
        <taxon>Embryophyta</taxon>
        <taxon>Tracheophyta</taxon>
        <taxon>Polypodiopsida</taxon>
        <taxon>Polypodiidae</taxon>
        <taxon>Polypodiales</taxon>
        <taxon>Pteridineae</taxon>
        <taxon>Pteridaceae</taxon>
        <taxon>Vittarioideae</taxon>
        <taxon>Adiantum</taxon>
    </lineage>
</organism>
<evidence type="ECO:0000256" key="8">
    <source>
        <dbReference type="ARBA" id="ARBA00022737"/>
    </source>
</evidence>
<dbReference type="PROSITE" id="PS51450">
    <property type="entry name" value="LRR"/>
    <property type="match status" value="1"/>
</dbReference>
<dbReference type="InterPro" id="IPR032675">
    <property type="entry name" value="LRR_dom_sf"/>
</dbReference>
<dbReference type="PROSITE" id="PS50011">
    <property type="entry name" value="PROTEIN_KINASE_DOM"/>
    <property type="match status" value="1"/>
</dbReference>
<feature type="domain" description="Protein kinase" evidence="21">
    <location>
        <begin position="639"/>
        <end position="910"/>
    </location>
</feature>
<evidence type="ECO:0000256" key="9">
    <source>
        <dbReference type="ARBA" id="ARBA00022741"/>
    </source>
</evidence>
<protein>
    <recommendedName>
        <fullName evidence="2">non-specific serine/threonine protein kinase</fullName>
        <ecNumber evidence="2">2.7.11.1</ecNumber>
    </recommendedName>
</protein>
<evidence type="ECO:0000256" key="7">
    <source>
        <dbReference type="ARBA" id="ARBA00022729"/>
    </source>
</evidence>
<feature type="binding site" evidence="17">
    <location>
        <position position="667"/>
    </location>
    <ligand>
        <name>ATP</name>
        <dbReference type="ChEBI" id="CHEBI:30616"/>
    </ligand>
</feature>
<keyword evidence="11 17" id="KW-0067">ATP-binding</keyword>
<dbReference type="InterPro" id="IPR008271">
    <property type="entry name" value="Ser/Thr_kinase_AS"/>
</dbReference>
<evidence type="ECO:0000256" key="20">
    <source>
        <dbReference type="SAM" id="SignalP"/>
    </source>
</evidence>
<dbReference type="FunFam" id="3.80.10.10:FF:000363">
    <property type="entry name" value="Leucine-rich repeat family protein"/>
    <property type="match status" value="1"/>
</dbReference>
<evidence type="ECO:0000256" key="5">
    <source>
        <dbReference type="ARBA" id="ARBA00022679"/>
    </source>
</evidence>
<evidence type="ECO:0000256" key="10">
    <source>
        <dbReference type="ARBA" id="ARBA00022777"/>
    </source>
</evidence>
<evidence type="ECO:0000256" key="13">
    <source>
        <dbReference type="ARBA" id="ARBA00023136"/>
    </source>
</evidence>
<comment type="catalytic activity">
    <reaction evidence="15">
        <text>L-threonyl-[protein] + ATP = O-phospho-L-threonyl-[protein] + ADP + H(+)</text>
        <dbReference type="Rhea" id="RHEA:46608"/>
        <dbReference type="Rhea" id="RHEA-COMP:11060"/>
        <dbReference type="Rhea" id="RHEA-COMP:11605"/>
        <dbReference type="ChEBI" id="CHEBI:15378"/>
        <dbReference type="ChEBI" id="CHEBI:30013"/>
        <dbReference type="ChEBI" id="CHEBI:30616"/>
        <dbReference type="ChEBI" id="CHEBI:61977"/>
        <dbReference type="ChEBI" id="CHEBI:456216"/>
        <dbReference type="EC" id="2.7.11.1"/>
    </reaction>
</comment>
<dbReference type="PROSITE" id="PS00107">
    <property type="entry name" value="PROTEIN_KINASE_ATP"/>
    <property type="match status" value="1"/>
</dbReference>
<evidence type="ECO:0000256" key="6">
    <source>
        <dbReference type="ARBA" id="ARBA00022692"/>
    </source>
</evidence>
<evidence type="ECO:0000256" key="2">
    <source>
        <dbReference type="ARBA" id="ARBA00012513"/>
    </source>
</evidence>
<dbReference type="OrthoDB" id="2015206at2759"/>
<dbReference type="SUPFAM" id="SSF56112">
    <property type="entry name" value="Protein kinase-like (PK-like)"/>
    <property type="match status" value="1"/>
</dbReference>
<dbReference type="GO" id="GO:0005524">
    <property type="term" value="F:ATP binding"/>
    <property type="evidence" value="ECO:0007669"/>
    <property type="project" value="UniProtKB-UniRule"/>
</dbReference>
<evidence type="ECO:0000256" key="16">
    <source>
        <dbReference type="ARBA" id="ARBA00048679"/>
    </source>
</evidence>
<reference evidence="22" key="1">
    <citation type="submission" date="2021-01" db="EMBL/GenBank/DDBJ databases">
        <title>Adiantum capillus-veneris genome.</title>
        <authorList>
            <person name="Fang Y."/>
            <person name="Liao Q."/>
        </authorList>
    </citation>
    <scope>NUCLEOTIDE SEQUENCE</scope>
    <source>
        <strain evidence="22">H3</strain>
        <tissue evidence="22">Leaf</tissue>
    </source>
</reference>
<accession>A0A9D4VAE0</accession>
<feature type="compositionally biased region" description="Polar residues" evidence="18">
    <location>
        <begin position="930"/>
        <end position="949"/>
    </location>
</feature>
<dbReference type="FunFam" id="3.80.10.10:FF:000542">
    <property type="entry name" value="Leucine-rich repeat protein kinase family protein"/>
    <property type="match status" value="1"/>
</dbReference>
<evidence type="ECO:0000256" key="18">
    <source>
        <dbReference type="SAM" id="MobiDB-lite"/>
    </source>
</evidence>
<dbReference type="Proteomes" id="UP000886520">
    <property type="component" value="Chromosome 2"/>
</dbReference>
<dbReference type="Gene3D" id="3.30.200.20">
    <property type="entry name" value="Phosphorylase Kinase, domain 1"/>
    <property type="match status" value="1"/>
</dbReference>
<keyword evidence="8" id="KW-0677">Repeat</keyword>
<name>A0A9D4VAE0_ADICA</name>
<dbReference type="InterPro" id="IPR017441">
    <property type="entry name" value="Protein_kinase_ATP_BS"/>
</dbReference>
<feature type="chain" id="PRO_5038404728" description="non-specific serine/threonine protein kinase" evidence="20">
    <location>
        <begin position="29"/>
        <end position="963"/>
    </location>
</feature>
<dbReference type="FunFam" id="1.10.510.10:FF:000453">
    <property type="entry name" value="LRR receptor-like serine/threonine-protein kinase HSL2"/>
    <property type="match status" value="1"/>
</dbReference>
<keyword evidence="14" id="KW-0325">Glycoprotein</keyword>
<dbReference type="EC" id="2.7.11.1" evidence="2"/>
<evidence type="ECO:0000256" key="19">
    <source>
        <dbReference type="SAM" id="Phobius"/>
    </source>
</evidence>
<dbReference type="InterPro" id="IPR011009">
    <property type="entry name" value="Kinase-like_dom_sf"/>
</dbReference>
<comment type="caution">
    <text evidence="22">The sequence shown here is derived from an EMBL/GenBank/DDBJ whole genome shotgun (WGS) entry which is preliminary data.</text>
</comment>
<evidence type="ECO:0000256" key="1">
    <source>
        <dbReference type="ARBA" id="ARBA00004167"/>
    </source>
</evidence>
<feature type="transmembrane region" description="Helical" evidence="19">
    <location>
        <begin position="567"/>
        <end position="589"/>
    </location>
</feature>
<dbReference type="InterPro" id="IPR003591">
    <property type="entry name" value="Leu-rich_rpt_typical-subtyp"/>
</dbReference>
<comment type="catalytic activity">
    <reaction evidence="16">
        <text>L-seryl-[protein] + ATP = O-phospho-L-seryl-[protein] + ADP + H(+)</text>
        <dbReference type="Rhea" id="RHEA:17989"/>
        <dbReference type="Rhea" id="RHEA-COMP:9863"/>
        <dbReference type="Rhea" id="RHEA-COMP:11604"/>
        <dbReference type="ChEBI" id="CHEBI:15378"/>
        <dbReference type="ChEBI" id="CHEBI:29999"/>
        <dbReference type="ChEBI" id="CHEBI:30616"/>
        <dbReference type="ChEBI" id="CHEBI:83421"/>
        <dbReference type="ChEBI" id="CHEBI:456216"/>
        <dbReference type="EC" id="2.7.11.1"/>
    </reaction>
</comment>
<evidence type="ECO:0000256" key="15">
    <source>
        <dbReference type="ARBA" id="ARBA00047899"/>
    </source>
</evidence>
<evidence type="ECO:0000256" key="14">
    <source>
        <dbReference type="ARBA" id="ARBA00023180"/>
    </source>
</evidence>
<evidence type="ECO:0000313" key="22">
    <source>
        <dbReference type="EMBL" id="KAI5081867.1"/>
    </source>
</evidence>
<dbReference type="SUPFAM" id="SSF52058">
    <property type="entry name" value="L domain-like"/>
    <property type="match status" value="1"/>
</dbReference>
<evidence type="ECO:0000256" key="11">
    <source>
        <dbReference type="ARBA" id="ARBA00022840"/>
    </source>
</evidence>
<dbReference type="EMBL" id="JABFUD020000003">
    <property type="protein sequence ID" value="KAI5081867.1"/>
    <property type="molecule type" value="Genomic_DNA"/>
</dbReference>
<dbReference type="Gene3D" id="3.80.10.10">
    <property type="entry name" value="Ribonuclease Inhibitor"/>
    <property type="match status" value="2"/>
</dbReference>
<proteinExistence type="predicted"/>
<dbReference type="InterPro" id="IPR001245">
    <property type="entry name" value="Ser-Thr/Tyr_kinase_cat_dom"/>
</dbReference>
<dbReference type="Gene3D" id="1.10.510.10">
    <property type="entry name" value="Transferase(Phosphotransferase) domain 1"/>
    <property type="match status" value="1"/>
</dbReference>
<keyword evidence="4" id="KW-0433">Leucine-rich repeat</keyword>
<evidence type="ECO:0000256" key="4">
    <source>
        <dbReference type="ARBA" id="ARBA00022614"/>
    </source>
</evidence>
<keyword evidence="3" id="KW-0723">Serine/threonine-protein kinase</keyword>
<dbReference type="PANTHER" id="PTHR45974:SF266">
    <property type="entry name" value="LEUCINE-RICH REPEAT RECEPTOR PROTEIN KINASE HPCA1"/>
    <property type="match status" value="1"/>
</dbReference>
<keyword evidence="10" id="KW-0418">Kinase</keyword>
<comment type="subcellular location">
    <subcellularLocation>
        <location evidence="1">Membrane</location>
        <topology evidence="1">Single-pass membrane protein</topology>
    </subcellularLocation>
</comment>
<dbReference type="InterPro" id="IPR001611">
    <property type="entry name" value="Leu-rich_rpt"/>
</dbReference>
<evidence type="ECO:0000313" key="23">
    <source>
        <dbReference type="Proteomes" id="UP000886520"/>
    </source>
</evidence>
<dbReference type="GO" id="GO:0016020">
    <property type="term" value="C:membrane"/>
    <property type="evidence" value="ECO:0007669"/>
    <property type="project" value="UniProtKB-SubCell"/>
</dbReference>
<evidence type="ECO:0000259" key="21">
    <source>
        <dbReference type="PROSITE" id="PS50011"/>
    </source>
</evidence>
<keyword evidence="7 20" id="KW-0732">Signal</keyword>
<keyword evidence="5" id="KW-0808">Transferase</keyword>
<gene>
    <name evidence="22" type="ORF">GOP47_0001610</name>
</gene>
<evidence type="ECO:0000256" key="3">
    <source>
        <dbReference type="ARBA" id="ARBA00022527"/>
    </source>
</evidence>
<keyword evidence="13 19" id="KW-0472">Membrane</keyword>
<feature type="region of interest" description="Disordered" evidence="18">
    <location>
        <begin position="917"/>
        <end position="963"/>
    </location>
</feature>
<keyword evidence="23" id="KW-1185">Reference proteome</keyword>
<dbReference type="PROSITE" id="PS00108">
    <property type="entry name" value="PROTEIN_KINASE_ST"/>
    <property type="match status" value="1"/>
</dbReference>
<dbReference type="Pfam" id="PF07714">
    <property type="entry name" value="PK_Tyr_Ser-Thr"/>
    <property type="match status" value="1"/>
</dbReference>
<dbReference type="GO" id="GO:0004674">
    <property type="term" value="F:protein serine/threonine kinase activity"/>
    <property type="evidence" value="ECO:0007669"/>
    <property type="project" value="UniProtKB-KW"/>
</dbReference>
<dbReference type="InterPro" id="IPR000719">
    <property type="entry name" value="Prot_kinase_dom"/>
</dbReference>
<dbReference type="SMART" id="SM00220">
    <property type="entry name" value="S_TKc"/>
    <property type="match status" value="1"/>
</dbReference>
<dbReference type="CDD" id="cd14066">
    <property type="entry name" value="STKc_IRAK"/>
    <property type="match status" value="1"/>
</dbReference>
<dbReference type="AlphaFoldDB" id="A0A9D4VAE0"/>